<evidence type="ECO:0000259" key="2">
    <source>
        <dbReference type="Pfam" id="PF03629"/>
    </source>
</evidence>
<dbReference type="Proteomes" id="UP000249354">
    <property type="component" value="Unassembled WGS sequence"/>
</dbReference>
<dbReference type="AlphaFoldDB" id="A0A2W4UI71"/>
<dbReference type="PANTHER" id="PTHR31988">
    <property type="entry name" value="ESTERASE, PUTATIVE (DUF303)-RELATED"/>
    <property type="match status" value="1"/>
</dbReference>
<gene>
    <name evidence="3" type="ORF">DCF25_07520</name>
</gene>
<reference evidence="4" key="1">
    <citation type="submission" date="2018-04" db="EMBL/GenBank/DDBJ databases">
        <authorList>
            <person name="Cornet L."/>
        </authorList>
    </citation>
    <scope>NUCLEOTIDE SEQUENCE [LARGE SCALE GENOMIC DNA]</scope>
</reference>
<dbReference type="Gene3D" id="3.40.50.1110">
    <property type="entry name" value="SGNH hydrolase"/>
    <property type="match status" value="1"/>
</dbReference>
<evidence type="ECO:0000256" key="1">
    <source>
        <dbReference type="ARBA" id="ARBA00022801"/>
    </source>
</evidence>
<dbReference type="EMBL" id="QBMC01000036">
    <property type="protein sequence ID" value="PZO19914.1"/>
    <property type="molecule type" value="Genomic_DNA"/>
</dbReference>
<dbReference type="InterPro" id="IPR005181">
    <property type="entry name" value="SASA"/>
</dbReference>
<comment type="caution">
    <text evidence="3">The sequence shown here is derived from an EMBL/GenBank/DDBJ whole genome shotgun (WGS) entry which is preliminary data.</text>
</comment>
<accession>A0A2W4UI71</accession>
<dbReference type="InterPro" id="IPR052940">
    <property type="entry name" value="Carb_Esterase_6"/>
</dbReference>
<name>A0A2W4UI71_9CYAN</name>
<dbReference type="InterPro" id="IPR036514">
    <property type="entry name" value="SGNH_hydro_sf"/>
</dbReference>
<protein>
    <submittedName>
        <fullName evidence="3">Sialate O-acetylesterase</fullName>
    </submittedName>
</protein>
<dbReference type="SUPFAM" id="SSF52266">
    <property type="entry name" value="SGNH hydrolase"/>
    <property type="match status" value="1"/>
</dbReference>
<dbReference type="GO" id="GO:0016787">
    <property type="term" value="F:hydrolase activity"/>
    <property type="evidence" value="ECO:0007669"/>
    <property type="project" value="UniProtKB-KW"/>
</dbReference>
<keyword evidence="1" id="KW-0378">Hydrolase</keyword>
<sequence length="327" mass="35332">MKRAISTTTAFGFILALGVGAGIVSQKYLNVSTQIGALMKQVGIYDYFHAPTAALEDPLVPVTIPEPVQGKLKLYVLVGQSNMVGKSAVPDGFELPQNTYTFGNDYQWHRATSPVDSAEGQVDQVSADEGAGFGPALAFARSLSLSNTEQAIGLIPCAKDGSSITEWEQALSDQSLYGSCLKRVRAASTMGTVSGILFFQGEADTIDPTRFPDLRPAAESWAEKFATFAYNFRQDIGKPETPLVYAQLGQPDDLQGLPNWPLVQQQQENIQIPNAKMIKTNDLPMVSLHYTADGYVAIGERFAEAIEQIESATATSNESPKNPDSEL</sequence>
<evidence type="ECO:0000313" key="4">
    <source>
        <dbReference type="Proteomes" id="UP000249354"/>
    </source>
</evidence>
<feature type="domain" description="Sialate O-acetylesterase" evidence="2">
    <location>
        <begin position="72"/>
        <end position="306"/>
    </location>
</feature>
<dbReference type="PANTHER" id="PTHR31988:SF19">
    <property type="entry name" value="9-O-ACETYL-N-ACETYLNEURAMINIC ACID DEACETYLASE-RELATED"/>
    <property type="match status" value="1"/>
</dbReference>
<organism evidence="3 4">
    <name type="scientific">Leptolyngbya foveolarum</name>
    <dbReference type="NCBI Taxonomy" id="47253"/>
    <lineage>
        <taxon>Bacteria</taxon>
        <taxon>Bacillati</taxon>
        <taxon>Cyanobacteriota</taxon>
        <taxon>Cyanophyceae</taxon>
        <taxon>Leptolyngbyales</taxon>
        <taxon>Leptolyngbyaceae</taxon>
        <taxon>Leptolyngbya group</taxon>
        <taxon>Leptolyngbya</taxon>
    </lineage>
</organism>
<dbReference type="Pfam" id="PF03629">
    <property type="entry name" value="SASA"/>
    <property type="match status" value="1"/>
</dbReference>
<evidence type="ECO:0000313" key="3">
    <source>
        <dbReference type="EMBL" id="PZO19914.1"/>
    </source>
</evidence>
<proteinExistence type="predicted"/>
<reference evidence="3 4" key="2">
    <citation type="submission" date="2018-06" db="EMBL/GenBank/DDBJ databases">
        <title>Metagenomic assembly of (sub)arctic Cyanobacteria and their associated microbiome from non-axenic cultures.</title>
        <authorList>
            <person name="Baurain D."/>
        </authorList>
    </citation>
    <scope>NUCLEOTIDE SEQUENCE [LARGE SCALE GENOMIC DNA]</scope>
    <source>
        <strain evidence="3">ULC129bin1</strain>
    </source>
</reference>